<evidence type="ECO:0000313" key="2">
    <source>
        <dbReference type="EMBL" id="KAI9251017.1"/>
    </source>
</evidence>
<dbReference type="Proteomes" id="UP001209540">
    <property type="component" value="Unassembled WGS sequence"/>
</dbReference>
<reference evidence="2" key="1">
    <citation type="journal article" date="2022" name="IScience">
        <title>Evolution of zygomycete secretomes and the origins of terrestrial fungal ecologies.</title>
        <authorList>
            <person name="Chang Y."/>
            <person name="Wang Y."/>
            <person name="Mondo S."/>
            <person name="Ahrendt S."/>
            <person name="Andreopoulos W."/>
            <person name="Barry K."/>
            <person name="Beard J."/>
            <person name="Benny G.L."/>
            <person name="Blankenship S."/>
            <person name="Bonito G."/>
            <person name="Cuomo C."/>
            <person name="Desiro A."/>
            <person name="Gervers K.A."/>
            <person name="Hundley H."/>
            <person name="Kuo A."/>
            <person name="LaButti K."/>
            <person name="Lang B.F."/>
            <person name="Lipzen A."/>
            <person name="O'Donnell K."/>
            <person name="Pangilinan J."/>
            <person name="Reynolds N."/>
            <person name="Sandor L."/>
            <person name="Smith M.E."/>
            <person name="Tsang A."/>
            <person name="Grigoriev I.V."/>
            <person name="Stajich J.E."/>
            <person name="Spatafora J.W."/>
        </authorList>
    </citation>
    <scope>NUCLEOTIDE SEQUENCE</scope>
    <source>
        <strain evidence="2">RSA 2281</strain>
    </source>
</reference>
<reference evidence="2" key="2">
    <citation type="submission" date="2023-02" db="EMBL/GenBank/DDBJ databases">
        <authorList>
            <consortium name="DOE Joint Genome Institute"/>
            <person name="Mondo S.J."/>
            <person name="Chang Y."/>
            <person name="Wang Y."/>
            <person name="Ahrendt S."/>
            <person name="Andreopoulos W."/>
            <person name="Barry K."/>
            <person name="Beard J."/>
            <person name="Benny G.L."/>
            <person name="Blankenship S."/>
            <person name="Bonito G."/>
            <person name="Cuomo C."/>
            <person name="Desiro A."/>
            <person name="Gervers K.A."/>
            <person name="Hundley H."/>
            <person name="Kuo A."/>
            <person name="LaButti K."/>
            <person name="Lang B.F."/>
            <person name="Lipzen A."/>
            <person name="O'Donnell K."/>
            <person name="Pangilinan J."/>
            <person name="Reynolds N."/>
            <person name="Sandor L."/>
            <person name="Smith M.W."/>
            <person name="Tsang A."/>
            <person name="Grigoriev I.V."/>
            <person name="Stajich J.E."/>
            <person name="Spatafora J.W."/>
        </authorList>
    </citation>
    <scope>NUCLEOTIDE SEQUENCE</scope>
    <source>
        <strain evidence="2">RSA 2281</strain>
    </source>
</reference>
<feature type="transmembrane region" description="Helical" evidence="1">
    <location>
        <begin position="91"/>
        <end position="110"/>
    </location>
</feature>
<keyword evidence="1" id="KW-0812">Transmembrane</keyword>
<evidence type="ECO:0000256" key="1">
    <source>
        <dbReference type="SAM" id="Phobius"/>
    </source>
</evidence>
<comment type="caution">
    <text evidence="2">The sequence shown here is derived from an EMBL/GenBank/DDBJ whole genome shotgun (WGS) entry which is preliminary data.</text>
</comment>
<keyword evidence="3" id="KW-1185">Reference proteome</keyword>
<keyword evidence="1" id="KW-1133">Transmembrane helix</keyword>
<accession>A0AAD5K2I6</accession>
<gene>
    <name evidence="2" type="ORF">BDA99DRAFT_522414</name>
</gene>
<organism evidence="2 3">
    <name type="scientific">Phascolomyces articulosus</name>
    <dbReference type="NCBI Taxonomy" id="60185"/>
    <lineage>
        <taxon>Eukaryota</taxon>
        <taxon>Fungi</taxon>
        <taxon>Fungi incertae sedis</taxon>
        <taxon>Mucoromycota</taxon>
        <taxon>Mucoromycotina</taxon>
        <taxon>Mucoromycetes</taxon>
        <taxon>Mucorales</taxon>
        <taxon>Lichtheimiaceae</taxon>
        <taxon>Phascolomyces</taxon>
    </lineage>
</organism>
<dbReference type="EMBL" id="JAIXMP010000031">
    <property type="protein sequence ID" value="KAI9251017.1"/>
    <property type="molecule type" value="Genomic_DNA"/>
</dbReference>
<name>A0AAD5K2I6_9FUNG</name>
<keyword evidence="1" id="KW-0472">Membrane</keyword>
<protein>
    <submittedName>
        <fullName evidence="2">Uncharacterized protein</fullName>
    </submittedName>
</protein>
<proteinExistence type="predicted"/>
<evidence type="ECO:0000313" key="3">
    <source>
        <dbReference type="Proteomes" id="UP001209540"/>
    </source>
</evidence>
<dbReference type="AlphaFoldDB" id="A0AAD5K2I6"/>
<sequence length="158" mass="18934">MPMQHNTSNWGNIYSLITYLYIYMSVNVKVCVKERLGVCVRFVMKKKRGRNNKMQRNMTELFLSRNNGLESDFRSKTIKRHPCQNVLENRFSLFPFLFHPIYFLFPYFLLLQVKQVRIIITPMTQFIHNNNSNNRIVDRSKTHCYLCGSGNYNNIFYI</sequence>